<dbReference type="PANTHER" id="PTHR11606:SF13">
    <property type="entry name" value="GLUTAMATE DEHYDROGENASE 1, MITOCHONDRIAL"/>
    <property type="match status" value="1"/>
</dbReference>
<dbReference type="SMART" id="SM00839">
    <property type="entry name" value="ELFV_dehydrog"/>
    <property type="match status" value="1"/>
</dbReference>
<comment type="catalytic activity">
    <reaction evidence="7">
        <text>L-glutamate + NADP(+) + H2O = 2-oxoglutarate + NH4(+) + NADPH + H(+)</text>
        <dbReference type="Rhea" id="RHEA:11612"/>
        <dbReference type="ChEBI" id="CHEBI:15377"/>
        <dbReference type="ChEBI" id="CHEBI:15378"/>
        <dbReference type="ChEBI" id="CHEBI:16810"/>
        <dbReference type="ChEBI" id="CHEBI:28938"/>
        <dbReference type="ChEBI" id="CHEBI:29985"/>
        <dbReference type="ChEBI" id="CHEBI:57783"/>
        <dbReference type="ChEBI" id="CHEBI:58349"/>
        <dbReference type="EC" id="1.4.1.3"/>
    </reaction>
</comment>
<evidence type="ECO:0000313" key="10">
    <source>
        <dbReference type="EMBL" id="CAE0433243.1"/>
    </source>
</evidence>
<dbReference type="InterPro" id="IPR033922">
    <property type="entry name" value="NAD_bind_Glu_DH"/>
</dbReference>
<evidence type="ECO:0000256" key="8">
    <source>
        <dbReference type="RuleBase" id="RU004417"/>
    </source>
</evidence>
<dbReference type="GO" id="GO:0004352">
    <property type="term" value="F:glutamate dehydrogenase (NAD+) activity"/>
    <property type="evidence" value="ECO:0007669"/>
    <property type="project" value="TreeGrafter"/>
</dbReference>
<comment type="similarity">
    <text evidence="2 8">Belongs to the Glu/Leu/Phe/Val dehydrogenases family.</text>
</comment>
<proteinExistence type="inferred from homology"/>
<sequence>MAWIANTYVNLLSDNDPNALACVTGKPPHYGGIQGRNDATGLGVFFGTREMCSDADLMQKYNISTGLCGKRIIIQGFGNVGYWAAHYLVQEGAIIVAISELSSGVYCRDGIDLEKLKLHHRENDSLIGFPGATKEYHGSDVRNILELECDILIPAAFQQVVNKSNAENIRARIICEAANGPLTPYAEDILEKKNVLIVPDLLLNAGGVTVSYFEWLKNLTNVRFGRLNRNWEESKQRLLLDSCTYGGKPLQLDEDTMEKIIKGPTEKDIVHSGLEETMIRACAETLETAREKQCSLRLATYVNALNRIQEYYDQAGLLFL</sequence>
<dbReference type="FunFam" id="3.40.50.720:FF:000100">
    <property type="entry name" value="Glutamate dehydrogenase 1, mitochondrial"/>
    <property type="match status" value="1"/>
</dbReference>
<dbReference type="SUPFAM" id="SSF51735">
    <property type="entry name" value="NAD(P)-binding Rossmann-fold domains"/>
    <property type="match status" value="1"/>
</dbReference>
<comment type="catalytic activity">
    <reaction evidence="6">
        <text>L-glutamate + NAD(+) + H2O = 2-oxoglutarate + NH4(+) + NADH + H(+)</text>
        <dbReference type="Rhea" id="RHEA:15133"/>
        <dbReference type="ChEBI" id="CHEBI:15377"/>
        <dbReference type="ChEBI" id="CHEBI:15378"/>
        <dbReference type="ChEBI" id="CHEBI:16810"/>
        <dbReference type="ChEBI" id="CHEBI:28938"/>
        <dbReference type="ChEBI" id="CHEBI:29985"/>
        <dbReference type="ChEBI" id="CHEBI:57540"/>
        <dbReference type="ChEBI" id="CHEBI:57945"/>
        <dbReference type="EC" id="1.4.1.3"/>
    </reaction>
</comment>
<dbReference type="InterPro" id="IPR006096">
    <property type="entry name" value="Glu/Leu/Phe/Val/Trp_DH_C"/>
</dbReference>
<keyword evidence="5" id="KW-0496">Mitochondrion</keyword>
<accession>A0A7S3PE81</accession>
<name>A0A7S3PE81_9STRA</name>
<dbReference type="Gene3D" id="3.40.50.720">
    <property type="entry name" value="NAD(P)-binding Rossmann-like Domain"/>
    <property type="match status" value="1"/>
</dbReference>
<dbReference type="Pfam" id="PF00208">
    <property type="entry name" value="ELFV_dehydrog"/>
    <property type="match status" value="1"/>
</dbReference>
<gene>
    <name evidence="10" type="ORF">ASTO00021_LOCUS3564</name>
</gene>
<evidence type="ECO:0000259" key="9">
    <source>
        <dbReference type="SMART" id="SM00839"/>
    </source>
</evidence>
<evidence type="ECO:0000256" key="7">
    <source>
        <dbReference type="ARBA" id="ARBA00048577"/>
    </source>
</evidence>
<evidence type="ECO:0000256" key="6">
    <source>
        <dbReference type="ARBA" id="ARBA00047867"/>
    </source>
</evidence>
<dbReference type="InterPro" id="IPR006095">
    <property type="entry name" value="Glu/Leu/Phe/Val/Trp_DH"/>
</dbReference>
<evidence type="ECO:0000256" key="2">
    <source>
        <dbReference type="ARBA" id="ARBA00006382"/>
    </source>
</evidence>
<dbReference type="EC" id="1.4.1.3" evidence="3"/>
<organism evidence="10">
    <name type="scientific">Aplanochytrium stocchinoi</name>
    <dbReference type="NCBI Taxonomy" id="215587"/>
    <lineage>
        <taxon>Eukaryota</taxon>
        <taxon>Sar</taxon>
        <taxon>Stramenopiles</taxon>
        <taxon>Bigyra</taxon>
        <taxon>Labyrinthulomycetes</taxon>
        <taxon>Thraustochytrida</taxon>
        <taxon>Thraustochytriidae</taxon>
        <taxon>Aplanochytrium</taxon>
    </lineage>
</organism>
<dbReference type="AlphaFoldDB" id="A0A7S3PE81"/>
<feature type="domain" description="Glutamate/phenylalanine/leucine/valine/L-tryptophan dehydrogenase C-terminal" evidence="9">
    <location>
        <begin position="33"/>
        <end position="316"/>
    </location>
</feature>
<evidence type="ECO:0000256" key="4">
    <source>
        <dbReference type="ARBA" id="ARBA00023002"/>
    </source>
</evidence>
<reference evidence="10" key="1">
    <citation type="submission" date="2021-01" db="EMBL/GenBank/DDBJ databases">
        <authorList>
            <person name="Corre E."/>
            <person name="Pelletier E."/>
            <person name="Niang G."/>
            <person name="Scheremetjew M."/>
            <person name="Finn R."/>
            <person name="Kale V."/>
            <person name="Holt S."/>
            <person name="Cochrane G."/>
            <person name="Meng A."/>
            <person name="Brown T."/>
            <person name="Cohen L."/>
        </authorList>
    </citation>
    <scope>NUCLEOTIDE SEQUENCE</scope>
    <source>
        <strain evidence="10">GSBS06</strain>
    </source>
</reference>
<dbReference type="GO" id="GO:0006538">
    <property type="term" value="P:L-glutamate catabolic process"/>
    <property type="evidence" value="ECO:0007669"/>
    <property type="project" value="TreeGrafter"/>
</dbReference>
<dbReference type="CDD" id="cd01076">
    <property type="entry name" value="NAD_bind_1_Glu_DH"/>
    <property type="match status" value="1"/>
</dbReference>
<dbReference type="InterPro" id="IPR036291">
    <property type="entry name" value="NAD(P)-bd_dom_sf"/>
</dbReference>
<dbReference type="PANTHER" id="PTHR11606">
    <property type="entry name" value="GLUTAMATE DEHYDROGENASE"/>
    <property type="match status" value="1"/>
</dbReference>
<comment type="subcellular location">
    <subcellularLocation>
        <location evidence="1">Mitochondrion</location>
    </subcellularLocation>
</comment>
<dbReference type="GO" id="GO:0005739">
    <property type="term" value="C:mitochondrion"/>
    <property type="evidence" value="ECO:0007669"/>
    <property type="project" value="UniProtKB-SubCell"/>
</dbReference>
<keyword evidence="4 8" id="KW-0560">Oxidoreductase</keyword>
<evidence type="ECO:0000256" key="5">
    <source>
        <dbReference type="ARBA" id="ARBA00023128"/>
    </source>
</evidence>
<dbReference type="EMBL" id="HBIN01004982">
    <property type="protein sequence ID" value="CAE0433243.1"/>
    <property type="molecule type" value="Transcribed_RNA"/>
</dbReference>
<evidence type="ECO:0000256" key="1">
    <source>
        <dbReference type="ARBA" id="ARBA00004173"/>
    </source>
</evidence>
<dbReference type="PRINTS" id="PR00082">
    <property type="entry name" value="GLFDHDRGNASE"/>
</dbReference>
<protein>
    <recommendedName>
        <fullName evidence="3">glutamate dehydrogenase [NAD(P)(+)]</fullName>
        <ecNumber evidence="3">1.4.1.3</ecNumber>
    </recommendedName>
</protein>
<evidence type="ECO:0000256" key="3">
    <source>
        <dbReference type="ARBA" id="ARBA00012889"/>
    </source>
</evidence>